<feature type="region of interest" description="Disordered" evidence="1">
    <location>
        <begin position="138"/>
        <end position="232"/>
    </location>
</feature>
<protein>
    <submittedName>
        <fullName evidence="3">Uncharacterized protein</fullName>
    </submittedName>
</protein>
<dbReference type="AlphaFoldDB" id="A0A5C2SB67"/>
<evidence type="ECO:0000313" key="3">
    <source>
        <dbReference type="EMBL" id="RPD60518.1"/>
    </source>
</evidence>
<accession>A0A5C2SB67</accession>
<evidence type="ECO:0000256" key="1">
    <source>
        <dbReference type="SAM" id="MobiDB-lite"/>
    </source>
</evidence>
<name>A0A5C2SB67_9APHY</name>
<evidence type="ECO:0000256" key="2">
    <source>
        <dbReference type="SAM" id="Phobius"/>
    </source>
</evidence>
<organism evidence="3 4">
    <name type="scientific">Lentinus tigrinus ALCF2SS1-6</name>
    <dbReference type="NCBI Taxonomy" id="1328759"/>
    <lineage>
        <taxon>Eukaryota</taxon>
        <taxon>Fungi</taxon>
        <taxon>Dikarya</taxon>
        <taxon>Basidiomycota</taxon>
        <taxon>Agaricomycotina</taxon>
        <taxon>Agaricomycetes</taxon>
        <taxon>Polyporales</taxon>
        <taxon>Polyporaceae</taxon>
        <taxon>Lentinus</taxon>
    </lineage>
</organism>
<feature type="transmembrane region" description="Helical" evidence="2">
    <location>
        <begin position="242"/>
        <end position="267"/>
    </location>
</feature>
<keyword evidence="2" id="KW-0812">Transmembrane</keyword>
<feature type="region of interest" description="Disordered" evidence="1">
    <location>
        <begin position="442"/>
        <end position="470"/>
    </location>
</feature>
<evidence type="ECO:0000313" key="4">
    <source>
        <dbReference type="Proteomes" id="UP000313359"/>
    </source>
</evidence>
<dbReference type="EMBL" id="ML122265">
    <property type="protein sequence ID" value="RPD60518.1"/>
    <property type="molecule type" value="Genomic_DNA"/>
</dbReference>
<gene>
    <name evidence="3" type="ORF">L227DRAFT_88947</name>
</gene>
<reference evidence="3" key="1">
    <citation type="journal article" date="2018" name="Genome Biol. Evol.">
        <title>Genomics and development of Lentinus tigrinus, a white-rot wood-decaying mushroom with dimorphic fruiting bodies.</title>
        <authorList>
            <person name="Wu B."/>
            <person name="Xu Z."/>
            <person name="Knudson A."/>
            <person name="Carlson A."/>
            <person name="Chen N."/>
            <person name="Kovaka S."/>
            <person name="LaButti K."/>
            <person name="Lipzen A."/>
            <person name="Pennachio C."/>
            <person name="Riley R."/>
            <person name="Schakwitz W."/>
            <person name="Umezawa K."/>
            <person name="Ohm R.A."/>
            <person name="Grigoriev I.V."/>
            <person name="Nagy L.G."/>
            <person name="Gibbons J."/>
            <person name="Hibbett D."/>
        </authorList>
    </citation>
    <scope>NUCLEOTIDE SEQUENCE [LARGE SCALE GENOMIC DNA]</scope>
    <source>
        <strain evidence="3">ALCF2SS1-6</strain>
    </source>
</reference>
<sequence>MCQCGLPAQYTRKCIPHARIHEIHSGFYGSGIRSSPPSLIIYQRHTRIWVIALVLPALVTRVEALAIHVRGDVQQCATATLELTRGTPPYEIVVIAPPEEPIVHEARQRDPSLSFEVTLAAGTEVQVAAKDDSGEAAELSFSVDSSDDDSCLNGSGDAAPSSTTTVSTSTSNSGTISTSFTTSDTQASQGGATSASTQSSAGSPSLSRPTSPATSNTSTSEQASLSSMPSLTGAPKSSLSTAAIAGISATVAAISVAVLGIFCWRYMRRRAQSGRSFDLPVYRRDAAQPYNAPFSRSSGTSTKALMRQQVTSTSTGCAIDDDLLSRSPVIPASRPELSPATILDIHAHELDSIAAQPAISEFVAASPLSAEAPGIADRAVSIEKQLASPGVPSDPTARNVVFIASRPSSSDASRVPHTARDNISAEGEGRILYELDGGVRLAGGPPDMVDDDDDTSFQASLTLPPPYRRY</sequence>
<feature type="compositionally biased region" description="Polar residues" evidence="1">
    <location>
        <begin position="221"/>
        <end position="230"/>
    </location>
</feature>
<proteinExistence type="predicted"/>
<keyword evidence="2" id="KW-1133">Transmembrane helix</keyword>
<keyword evidence="2" id="KW-0472">Membrane</keyword>
<dbReference type="OrthoDB" id="2758692at2759"/>
<feature type="compositionally biased region" description="Low complexity" evidence="1">
    <location>
        <begin position="161"/>
        <end position="220"/>
    </location>
</feature>
<keyword evidence="4" id="KW-1185">Reference proteome</keyword>
<dbReference type="Proteomes" id="UP000313359">
    <property type="component" value="Unassembled WGS sequence"/>
</dbReference>